<gene>
    <name evidence="1" type="ORF">Mgra_00005779</name>
</gene>
<evidence type="ECO:0000313" key="2">
    <source>
        <dbReference type="Proteomes" id="UP000605970"/>
    </source>
</evidence>
<comment type="caution">
    <text evidence="1">The sequence shown here is derived from an EMBL/GenBank/DDBJ whole genome shotgun (WGS) entry which is preliminary data.</text>
</comment>
<reference evidence="1" key="1">
    <citation type="journal article" date="2020" name="Ecol. Evol.">
        <title>Genome structure and content of the rice root-knot nematode (Meloidogyne graminicola).</title>
        <authorList>
            <person name="Phan N.T."/>
            <person name="Danchin E.G.J."/>
            <person name="Klopp C."/>
            <person name="Perfus-Barbeoch L."/>
            <person name="Kozlowski D.K."/>
            <person name="Koutsovoulos G.D."/>
            <person name="Lopez-Roques C."/>
            <person name="Bouchez O."/>
            <person name="Zahm M."/>
            <person name="Besnard G."/>
            <person name="Bellafiore S."/>
        </authorList>
    </citation>
    <scope>NUCLEOTIDE SEQUENCE</scope>
    <source>
        <strain evidence="1">VN-18</strain>
    </source>
</reference>
<dbReference type="Proteomes" id="UP000605970">
    <property type="component" value="Unassembled WGS sequence"/>
</dbReference>
<dbReference type="AlphaFoldDB" id="A0A8S9ZN20"/>
<accession>A0A8S9ZN20</accession>
<keyword evidence="2" id="KW-1185">Reference proteome</keyword>
<name>A0A8S9ZN20_9BILA</name>
<sequence length="245" mass="27566">MFLICNVYVFNEDAEPVDELDKITRCCYNLKKKFWSSDIGTNECWWLFNYPPIVYNCETFIDRVKISPSRHSTKEVFDCVDLKAEVQNEAIECAYPHLPPKIRKLCSKSSNKQLNRITLHAKNRMNEQKETIKRINETLLLEGRIAEWFFLTYGATLGTVVGAGIGTALSPGGGTLIGGVIGGSAGTFIMKEALDYFKTTEHGYVSLNMFGNIITGGSSTNPFFTICHRFLSSNVGLEMSIFRQK</sequence>
<protein>
    <submittedName>
        <fullName evidence="1">Uncharacterized protein</fullName>
    </submittedName>
</protein>
<evidence type="ECO:0000313" key="1">
    <source>
        <dbReference type="EMBL" id="KAF7634887.1"/>
    </source>
</evidence>
<organism evidence="1 2">
    <name type="scientific">Meloidogyne graminicola</name>
    <dbReference type="NCBI Taxonomy" id="189291"/>
    <lineage>
        <taxon>Eukaryota</taxon>
        <taxon>Metazoa</taxon>
        <taxon>Ecdysozoa</taxon>
        <taxon>Nematoda</taxon>
        <taxon>Chromadorea</taxon>
        <taxon>Rhabditida</taxon>
        <taxon>Tylenchina</taxon>
        <taxon>Tylenchomorpha</taxon>
        <taxon>Tylenchoidea</taxon>
        <taxon>Meloidogynidae</taxon>
        <taxon>Meloidogyninae</taxon>
        <taxon>Meloidogyne</taxon>
    </lineage>
</organism>
<dbReference type="EMBL" id="JABEBT010000050">
    <property type="protein sequence ID" value="KAF7634887.1"/>
    <property type="molecule type" value="Genomic_DNA"/>
</dbReference>
<proteinExistence type="predicted"/>